<evidence type="ECO:0000313" key="2">
    <source>
        <dbReference type="Proteomes" id="UP000708208"/>
    </source>
</evidence>
<dbReference type="EMBL" id="CAJVCH010438381">
    <property type="protein sequence ID" value="CAG7819077.1"/>
    <property type="molecule type" value="Genomic_DNA"/>
</dbReference>
<reference evidence="1" key="1">
    <citation type="submission" date="2021-06" db="EMBL/GenBank/DDBJ databases">
        <authorList>
            <person name="Hodson N. C."/>
            <person name="Mongue J. A."/>
            <person name="Jaron S. K."/>
        </authorList>
    </citation>
    <scope>NUCLEOTIDE SEQUENCE</scope>
</reference>
<sequence>MKELVTSGLLEDNITVEKLSEVEGDETESEKKKMEDEVEKKLKDEIEGKKKKIKILTTFKLNYDLILVYILSPNSLIQIICDNVLISQTKAQVAELTIQALGRNADIVDLYNSATGEFLPINILNNKTLERCVSHHKIDSATCRASVLTSTTDLLKSFNFVEHMQVDILLGIVEASMVGNYISMEDISTDTIAGNAVYRQDMSSESEKRKAEADLSIFNRKLSTVFSGSGSLSGIASNLQSHNTSKVDFDIRGDLLLNSTDKFKSLEDIVSLIQTIPSRMKVQNPQGRNLMFTMYPTTNLLQSKPFNDRSIDVVATEAKSTSTIVKTLSQYDALSYEVNNGIVEMRKFPTFINSHHFQILENISSDVISSKKIFVAKAKYLMFSLRSTNGSSHFNPALYDVANLSDVEILKHKLFTNSFKNVQTTFSLMKTLLNDNIMCLPENTRVESLLIYA</sequence>
<dbReference type="Proteomes" id="UP000708208">
    <property type="component" value="Unassembled WGS sequence"/>
</dbReference>
<name>A0A8J2KT61_9HEXA</name>
<proteinExistence type="predicted"/>
<accession>A0A8J2KT61</accession>
<keyword evidence="2" id="KW-1185">Reference proteome</keyword>
<organism evidence="1 2">
    <name type="scientific">Allacma fusca</name>
    <dbReference type="NCBI Taxonomy" id="39272"/>
    <lineage>
        <taxon>Eukaryota</taxon>
        <taxon>Metazoa</taxon>
        <taxon>Ecdysozoa</taxon>
        <taxon>Arthropoda</taxon>
        <taxon>Hexapoda</taxon>
        <taxon>Collembola</taxon>
        <taxon>Symphypleona</taxon>
        <taxon>Sminthuridae</taxon>
        <taxon>Allacma</taxon>
    </lineage>
</organism>
<evidence type="ECO:0000313" key="1">
    <source>
        <dbReference type="EMBL" id="CAG7819077.1"/>
    </source>
</evidence>
<comment type="caution">
    <text evidence="1">The sequence shown here is derived from an EMBL/GenBank/DDBJ whole genome shotgun (WGS) entry which is preliminary data.</text>
</comment>
<protein>
    <submittedName>
        <fullName evidence="1">Uncharacterized protein</fullName>
    </submittedName>
</protein>
<dbReference type="AlphaFoldDB" id="A0A8J2KT61"/>
<gene>
    <name evidence="1" type="ORF">AFUS01_LOCUS29547</name>
</gene>